<dbReference type="InterPro" id="IPR001202">
    <property type="entry name" value="WW_dom"/>
</dbReference>
<feature type="region of interest" description="Disordered" evidence="3">
    <location>
        <begin position="300"/>
        <end position="358"/>
    </location>
</feature>
<dbReference type="Pfam" id="PF01846">
    <property type="entry name" value="FF"/>
    <property type="match status" value="1"/>
</dbReference>
<dbReference type="FunFam" id="1.10.10.440:FF:000001">
    <property type="entry name" value="Transcription elongation regulator 1 like"/>
    <property type="match status" value="1"/>
</dbReference>
<dbReference type="PANTHER" id="PTHR15377">
    <property type="entry name" value="TRANSCRIPTION ELONGATION REGULATOR 1"/>
    <property type="match status" value="1"/>
</dbReference>
<dbReference type="InterPro" id="IPR057565">
    <property type="entry name" value="WW_TCRG1_3rd"/>
</dbReference>
<dbReference type="SUPFAM" id="SSF51045">
    <property type="entry name" value="WW domain"/>
    <property type="match status" value="3"/>
</dbReference>
<keyword evidence="2" id="KW-0175">Coiled coil</keyword>
<dbReference type="Gene3D" id="2.20.70.10">
    <property type="match status" value="3"/>
</dbReference>
<feature type="non-terminal residue" evidence="6">
    <location>
        <position position="458"/>
    </location>
</feature>
<dbReference type="SMART" id="SM00456">
    <property type="entry name" value="WW"/>
    <property type="match status" value="3"/>
</dbReference>
<organism evidence="6">
    <name type="scientific">Oppiella nova</name>
    <dbReference type="NCBI Taxonomy" id="334625"/>
    <lineage>
        <taxon>Eukaryota</taxon>
        <taxon>Metazoa</taxon>
        <taxon>Ecdysozoa</taxon>
        <taxon>Arthropoda</taxon>
        <taxon>Chelicerata</taxon>
        <taxon>Arachnida</taxon>
        <taxon>Acari</taxon>
        <taxon>Acariformes</taxon>
        <taxon>Sarcoptiformes</taxon>
        <taxon>Oribatida</taxon>
        <taxon>Brachypylina</taxon>
        <taxon>Oppioidea</taxon>
        <taxon>Oppiidae</taxon>
        <taxon>Oppiella</taxon>
    </lineage>
</organism>
<protein>
    <recommendedName>
        <fullName evidence="8">Transcription elongation regulator 1</fullName>
    </recommendedName>
</protein>
<dbReference type="GO" id="GO:0070063">
    <property type="term" value="F:RNA polymerase binding"/>
    <property type="evidence" value="ECO:0007669"/>
    <property type="project" value="InterPro"/>
</dbReference>
<evidence type="ECO:0000259" key="5">
    <source>
        <dbReference type="PROSITE" id="PS51676"/>
    </source>
</evidence>
<keyword evidence="7" id="KW-1185">Reference proteome</keyword>
<dbReference type="PROSITE" id="PS01159">
    <property type="entry name" value="WW_DOMAIN_1"/>
    <property type="match status" value="1"/>
</dbReference>
<evidence type="ECO:0000313" key="7">
    <source>
        <dbReference type="Proteomes" id="UP000728032"/>
    </source>
</evidence>
<name>A0A7R9QQU3_9ACAR</name>
<accession>A0A7R9QQU3</accession>
<dbReference type="FunFam" id="2.20.70.10:FF:000049">
    <property type="entry name" value="Transcription elongation regulator 1-like"/>
    <property type="match status" value="1"/>
</dbReference>
<dbReference type="InterPro" id="IPR045148">
    <property type="entry name" value="TCRG1-like"/>
</dbReference>
<feature type="compositionally biased region" description="Basic and acidic residues" evidence="3">
    <location>
        <begin position="213"/>
        <end position="256"/>
    </location>
</feature>
<dbReference type="Pfam" id="PF00397">
    <property type="entry name" value="WW"/>
    <property type="match status" value="2"/>
</dbReference>
<dbReference type="GO" id="GO:0005634">
    <property type="term" value="C:nucleus"/>
    <property type="evidence" value="ECO:0007669"/>
    <property type="project" value="TreeGrafter"/>
</dbReference>
<keyword evidence="1" id="KW-0677">Repeat</keyword>
<evidence type="ECO:0000256" key="2">
    <source>
        <dbReference type="SAM" id="Coils"/>
    </source>
</evidence>
<gene>
    <name evidence="6" type="ORF">ONB1V03_LOCUS11689</name>
</gene>
<feature type="domain" description="WW" evidence="4">
    <location>
        <begin position="164"/>
        <end position="191"/>
    </location>
</feature>
<dbReference type="Proteomes" id="UP000728032">
    <property type="component" value="Unassembled WGS sequence"/>
</dbReference>
<dbReference type="OrthoDB" id="63972at2759"/>
<dbReference type="SUPFAM" id="SSF81698">
    <property type="entry name" value="FF domain"/>
    <property type="match status" value="1"/>
</dbReference>
<dbReference type="PROSITE" id="PS51676">
    <property type="entry name" value="FF"/>
    <property type="match status" value="1"/>
</dbReference>
<evidence type="ECO:0008006" key="8">
    <source>
        <dbReference type="Google" id="ProtNLM"/>
    </source>
</evidence>
<dbReference type="PROSITE" id="PS50020">
    <property type="entry name" value="WW_DOMAIN_2"/>
    <property type="match status" value="3"/>
</dbReference>
<dbReference type="GO" id="GO:0003712">
    <property type="term" value="F:transcription coregulator activity"/>
    <property type="evidence" value="ECO:0007669"/>
    <property type="project" value="TreeGrafter"/>
</dbReference>
<evidence type="ECO:0000256" key="1">
    <source>
        <dbReference type="ARBA" id="ARBA00022737"/>
    </source>
</evidence>
<dbReference type="PANTHER" id="PTHR15377:SF3">
    <property type="entry name" value="WW DOMAIN-CONTAINING PROTEIN"/>
    <property type="match status" value="1"/>
</dbReference>
<dbReference type="SMART" id="SM00441">
    <property type="entry name" value="FF"/>
    <property type="match status" value="1"/>
</dbReference>
<feature type="domain" description="FF" evidence="5">
    <location>
        <begin position="366"/>
        <end position="421"/>
    </location>
</feature>
<dbReference type="InterPro" id="IPR036020">
    <property type="entry name" value="WW_dom_sf"/>
</dbReference>
<proteinExistence type="predicted"/>
<feature type="compositionally biased region" description="Basic and acidic residues" evidence="3">
    <location>
        <begin position="313"/>
        <end position="352"/>
    </location>
</feature>
<feature type="region of interest" description="Disordered" evidence="3">
    <location>
        <begin position="44"/>
        <end position="70"/>
    </location>
</feature>
<feature type="compositionally biased region" description="Basic and acidic residues" evidence="3">
    <location>
        <begin position="55"/>
        <end position="70"/>
    </location>
</feature>
<dbReference type="EMBL" id="CAJPVJ010008925">
    <property type="protein sequence ID" value="CAG2172231.1"/>
    <property type="molecule type" value="Genomic_DNA"/>
</dbReference>
<feature type="region of interest" description="Disordered" evidence="3">
    <location>
        <begin position="213"/>
        <end position="266"/>
    </location>
</feature>
<evidence type="ECO:0000313" key="6">
    <source>
        <dbReference type="EMBL" id="CAD7655044.1"/>
    </source>
</evidence>
<sequence length="458" mass="52161">MQTSNETDIWVETKTSDGKSYYYNAKTRETTWTKPDNAKIVTQEQLATTTTTNADEAKAEDMNNSERKVEGIGGGGGAPMGGPPMGLQQPPLFAPNPRFMGPPFMHPMPHTVPPFGPFGVPPGFPPPWAQQVPPVPMANADPLKQQLFFDASIDPEIRMAAAEWTEYKTPDGKAYYFSNKSQQSVWEKPKALLDLDEAITKSQKQMEEKALAKNEKELKNGEVRSEVLNDVKSEQVLSEELKKPDKKVEPVRDKTKPISSTPVSGTPWCVVWTGDNRVFFYNPSTRTSLWECPQDLQNRSDVEKLMKGPPKASDSESGEKRVNETKEEKPNKKQKKIEENEEKEKDAKKDGTSEAELLAAKQRETIPVEERINMFKAMLIEKEVSAFSTWEKELHKIVFDARYLILTSRERRQVFEKYVKERAEEERREKRQRLRQQKDDYRKLLESAGLGPKSSFGE</sequence>
<dbReference type="InterPro" id="IPR036517">
    <property type="entry name" value="FF_domain_sf"/>
</dbReference>
<dbReference type="AlphaFoldDB" id="A0A7R9QQU3"/>
<dbReference type="CDD" id="cd00201">
    <property type="entry name" value="WW"/>
    <property type="match status" value="3"/>
</dbReference>
<reference evidence="6" key="1">
    <citation type="submission" date="2020-11" db="EMBL/GenBank/DDBJ databases">
        <authorList>
            <person name="Tran Van P."/>
        </authorList>
    </citation>
    <scope>NUCLEOTIDE SEQUENCE</scope>
</reference>
<feature type="coiled-coil region" evidence="2">
    <location>
        <begin position="420"/>
        <end position="447"/>
    </location>
</feature>
<feature type="domain" description="WW" evidence="4">
    <location>
        <begin position="266"/>
        <end position="295"/>
    </location>
</feature>
<dbReference type="InterPro" id="IPR002713">
    <property type="entry name" value="FF_domain"/>
</dbReference>
<evidence type="ECO:0000256" key="3">
    <source>
        <dbReference type="SAM" id="MobiDB-lite"/>
    </source>
</evidence>
<dbReference type="Pfam" id="PF23517">
    <property type="entry name" value="WW_TCERG1"/>
    <property type="match status" value="1"/>
</dbReference>
<dbReference type="EMBL" id="OC923750">
    <property type="protein sequence ID" value="CAD7655044.1"/>
    <property type="molecule type" value="Genomic_DNA"/>
</dbReference>
<evidence type="ECO:0000259" key="4">
    <source>
        <dbReference type="PROSITE" id="PS50020"/>
    </source>
</evidence>
<dbReference type="Gene3D" id="1.10.10.440">
    <property type="entry name" value="FF domain"/>
    <property type="match status" value="1"/>
</dbReference>
<feature type="domain" description="WW" evidence="4">
    <location>
        <begin position="10"/>
        <end position="37"/>
    </location>
</feature>